<evidence type="ECO:0000313" key="3">
    <source>
        <dbReference type="Proteomes" id="UP001412067"/>
    </source>
</evidence>
<name>A0ABR2LXW0_9ASPA</name>
<evidence type="ECO:0000256" key="1">
    <source>
        <dbReference type="SAM" id="MobiDB-lite"/>
    </source>
</evidence>
<protein>
    <submittedName>
        <fullName evidence="2">Transcription initiation factor TFIID subunit 1</fullName>
    </submittedName>
</protein>
<dbReference type="EMBL" id="JBBWWR010000014">
    <property type="protein sequence ID" value="KAK8953725.1"/>
    <property type="molecule type" value="Genomic_DNA"/>
</dbReference>
<keyword evidence="3" id="KW-1185">Reference proteome</keyword>
<gene>
    <name evidence="2" type="primary">TAF1</name>
    <name evidence="2" type="ORF">KSP40_PGU001265</name>
</gene>
<feature type="region of interest" description="Disordered" evidence="1">
    <location>
        <begin position="288"/>
        <end position="313"/>
    </location>
</feature>
<comment type="caution">
    <text evidence="2">The sequence shown here is derived from an EMBL/GenBank/DDBJ whole genome shotgun (WGS) entry which is preliminary data.</text>
</comment>
<organism evidence="2 3">
    <name type="scientific">Platanthera guangdongensis</name>
    <dbReference type="NCBI Taxonomy" id="2320717"/>
    <lineage>
        <taxon>Eukaryota</taxon>
        <taxon>Viridiplantae</taxon>
        <taxon>Streptophyta</taxon>
        <taxon>Embryophyta</taxon>
        <taxon>Tracheophyta</taxon>
        <taxon>Spermatophyta</taxon>
        <taxon>Magnoliopsida</taxon>
        <taxon>Liliopsida</taxon>
        <taxon>Asparagales</taxon>
        <taxon>Orchidaceae</taxon>
        <taxon>Orchidoideae</taxon>
        <taxon>Orchideae</taxon>
        <taxon>Orchidinae</taxon>
        <taxon>Platanthera</taxon>
    </lineage>
</organism>
<sequence>MNQIGHMRTNKNCPKYGEDEPSEIDSAFVRSQLPDGVNRQQLKVLNKKTNSTLSNEMAEMAPESLEKEKMEMDVKVQSLKFKCGSADKPSEAMFPPYPTFDKTMFRSTILEAKQSGKNLVIPTKMTPENVLPDTPKPTVRILPPQGVVLLRGCVETIFASRTRVCGTACLGFPHRVPGLGVDPGGPPCVAEYPRGPVVGISPTSPADFSTLCLLSLPAAVSSVLATATAPAAVSQDPVPPAAVFAIDLRKMATNAEGGRNFARRDQLLKIQSQIQKLWDEEKIFEATSLSKPPEPGEKFFGKSTSEMGDTTWPSSCSAIL</sequence>
<reference evidence="2 3" key="1">
    <citation type="journal article" date="2022" name="Nat. Plants">
        <title>Genomes of leafy and leafless Platanthera orchids illuminate the evolution of mycoheterotrophy.</title>
        <authorList>
            <person name="Li M.H."/>
            <person name="Liu K.W."/>
            <person name="Li Z."/>
            <person name="Lu H.C."/>
            <person name="Ye Q.L."/>
            <person name="Zhang D."/>
            <person name="Wang J.Y."/>
            <person name="Li Y.F."/>
            <person name="Zhong Z.M."/>
            <person name="Liu X."/>
            <person name="Yu X."/>
            <person name="Liu D.K."/>
            <person name="Tu X.D."/>
            <person name="Liu B."/>
            <person name="Hao Y."/>
            <person name="Liao X.Y."/>
            <person name="Jiang Y.T."/>
            <person name="Sun W.H."/>
            <person name="Chen J."/>
            <person name="Chen Y.Q."/>
            <person name="Ai Y."/>
            <person name="Zhai J.W."/>
            <person name="Wu S.S."/>
            <person name="Zhou Z."/>
            <person name="Hsiao Y.Y."/>
            <person name="Wu W.L."/>
            <person name="Chen Y.Y."/>
            <person name="Lin Y.F."/>
            <person name="Hsu J.L."/>
            <person name="Li C.Y."/>
            <person name="Wang Z.W."/>
            <person name="Zhao X."/>
            <person name="Zhong W.Y."/>
            <person name="Ma X.K."/>
            <person name="Ma L."/>
            <person name="Huang J."/>
            <person name="Chen G.Z."/>
            <person name="Huang M.Z."/>
            <person name="Huang L."/>
            <person name="Peng D.H."/>
            <person name="Luo Y.B."/>
            <person name="Zou S.Q."/>
            <person name="Chen S.P."/>
            <person name="Lan S."/>
            <person name="Tsai W.C."/>
            <person name="Van de Peer Y."/>
            <person name="Liu Z.J."/>
        </authorList>
    </citation>
    <scope>NUCLEOTIDE SEQUENCE [LARGE SCALE GENOMIC DNA]</scope>
    <source>
        <strain evidence="2">Lor288</strain>
    </source>
</reference>
<feature type="compositionally biased region" description="Polar residues" evidence="1">
    <location>
        <begin position="302"/>
        <end position="313"/>
    </location>
</feature>
<feature type="region of interest" description="Disordered" evidence="1">
    <location>
        <begin position="1"/>
        <end position="21"/>
    </location>
</feature>
<proteinExistence type="predicted"/>
<evidence type="ECO:0000313" key="2">
    <source>
        <dbReference type="EMBL" id="KAK8953725.1"/>
    </source>
</evidence>
<dbReference type="Proteomes" id="UP001412067">
    <property type="component" value="Unassembled WGS sequence"/>
</dbReference>
<accession>A0ABR2LXW0</accession>